<evidence type="ECO:0000313" key="3">
    <source>
        <dbReference type="Proteomes" id="UP000541610"/>
    </source>
</evidence>
<dbReference type="Proteomes" id="UP000541610">
    <property type="component" value="Unassembled WGS sequence"/>
</dbReference>
<organism evidence="2 3">
    <name type="scientific">Perkinsus olseni</name>
    <name type="common">Perkinsus atlanticus</name>
    <dbReference type="NCBI Taxonomy" id="32597"/>
    <lineage>
        <taxon>Eukaryota</taxon>
        <taxon>Sar</taxon>
        <taxon>Alveolata</taxon>
        <taxon>Perkinsozoa</taxon>
        <taxon>Perkinsea</taxon>
        <taxon>Perkinsida</taxon>
        <taxon>Perkinsidae</taxon>
        <taxon>Perkinsus</taxon>
    </lineage>
</organism>
<sequence>MIISHSSMKPLSSGPVYRRQPSATFARAMIYIFLVAVSSTVLLPLCFFTWWESQPSPTFPAPKEEPHLHQCSSKDNQIDWEFFLASGDFFRYAIAQNRPSPLKVAESEKHLCSPPKDVSSTWSDCLPINPSTDPARCLLATRTELLKTSPEFVGKVCMSAILDMILIDVDEVMHELGCRPLLTFGTALGAFRNGTHIPHTDDIDLAYVKEDDEDCLDSRFTELLKRRGLYTFKDELIRVCIAPFHPLASNLYDIHHPQPCGPERSCGYVDIYPLVPYTGNKPYHREGKLYRHAPYDGYRMSEEQIWPLRSVSINGRKFETFADLEDLLERSYGKDFLHPKGDDEYLRDLGILV</sequence>
<dbReference type="PANTHER" id="PTHR43404:SF2">
    <property type="entry name" value="LIPOPOLYSACCHARIDE CHOLINEPHOSPHOTRANSFERASE LICD"/>
    <property type="match status" value="1"/>
</dbReference>
<keyword evidence="1" id="KW-0812">Transmembrane</keyword>
<evidence type="ECO:0000256" key="1">
    <source>
        <dbReference type="SAM" id="Phobius"/>
    </source>
</evidence>
<reference evidence="2 3" key="1">
    <citation type="submission" date="2020-04" db="EMBL/GenBank/DDBJ databases">
        <title>Perkinsus olseni comparative genomics.</title>
        <authorList>
            <person name="Bogema D.R."/>
        </authorList>
    </citation>
    <scope>NUCLEOTIDE SEQUENCE [LARGE SCALE GENOMIC DNA]</scope>
    <source>
        <strain evidence="2">00978-12</strain>
    </source>
</reference>
<protein>
    <submittedName>
        <fullName evidence="2">AP-1 complex subunit sigma-1A</fullName>
    </submittedName>
</protein>
<keyword evidence="1" id="KW-1133">Transmembrane helix</keyword>
<feature type="transmembrane region" description="Helical" evidence="1">
    <location>
        <begin position="28"/>
        <end position="51"/>
    </location>
</feature>
<gene>
    <name evidence="2" type="primary">AP1S1_1</name>
    <name evidence="2" type="ORF">FOZ60_006682</name>
</gene>
<dbReference type="InterPro" id="IPR052942">
    <property type="entry name" value="LPS_cholinephosphotransferase"/>
</dbReference>
<dbReference type="AlphaFoldDB" id="A0A7J6NNA1"/>
<evidence type="ECO:0000313" key="2">
    <source>
        <dbReference type="EMBL" id="KAF4685285.1"/>
    </source>
</evidence>
<keyword evidence="1" id="KW-0472">Membrane</keyword>
<proteinExistence type="predicted"/>
<comment type="caution">
    <text evidence="2">The sequence shown here is derived from an EMBL/GenBank/DDBJ whole genome shotgun (WGS) entry which is preliminary data.</text>
</comment>
<dbReference type="EMBL" id="JABANP010000269">
    <property type="protein sequence ID" value="KAF4685285.1"/>
    <property type="molecule type" value="Genomic_DNA"/>
</dbReference>
<accession>A0A7J6NNA1</accession>
<dbReference type="PANTHER" id="PTHR43404">
    <property type="entry name" value="LIPOPOLYSACCHARIDE CHOLINEPHOSPHOTRANSFERASE LICD"/>
    <property type="match status" value="1"/>
</dbReference>
<name>A0A7J6NNA1_PEROL</name>
<dbReference type="OrthoDB" id="444255at2759"/>